<dbReference type="PROSITE" id="PS00108">
    <property type="entry name" value="PROTEIN_KINASE_ST"/>
    <property type="match status" value="1"/>
</dbReference>
<proteinExistence type="predicted"/>
<keyword evidence="1" id="KW-0723">Serine/threonine-protein kinase</keyword>
<dbReference type="SUPFAM" id="SSF56112">
    <property type="entry name" value="Protein kinase-like (PK-like)"/>
    <property type="match status" value="1"/>
</dbReference>
<feature type="region of interest" description="Disordered" evidence="9">
    <location>
        <begin position="465"/>
        <end position="489"/>
    </location>
</feature>
<dbReference type="Proteomes" id="UP000247498">
    <property type="component" value="Unassembled WGS sequence"/>
</dbReference>
<feature type="binding site" evidence="7">
    <location>
        <begin position="208"/>
        <end position="210"/>
    </location>
    <ligand>
        <name>ATP</name>
        <dbReference type="ChEBI" id="CHEBI:30616"/>
    </ligand>
</feature>
<feature type="region of interest" description="Disordered" evidence="9">
    <location>
        <begin position="503"/>
        <end position="526"/>
    </location>
</feature>
<feature type="binding site" evidence="7">
    <location>
        <position position="273"/>
    </location>
    <ligand>
        <name>ATP</name>
        <dbReference type="ChEBI" id="CHEBI:30616"/>
    </ligand>
</feature>
<dbReference type="Gene3D" id="1.10.510.10">
    <property type="entry name" value="Transferase(Phosphotransferase) domain 1"/>
    <property type="match status" value="1"/>
</dbReference>
<evidence type="ECO:0000256" key="5">
    <source>
        <dbReference type="ARBA" id="ARBA00022840"/>
    </source>
</evidence>
<reference evidence="11 12" key="1">
    <citation type="journal article" date="2018" name="Sci. Rep.">
        <title>Raphidocelis subcapitata (=Pseudokirchneriella subcapitata) provides an insight into genome evolution and environmental adaptations in the Sphaeropleales.</title>
        <authorList>
            <person name="Suzuki S."/>
            <person name="Yamaguchi H."/>
            <person name="Nakajima N."/>
            <person name="Kawachi M."/>
        </authorList>
    </citation>
    <scope>NUCLEOTIDE SEQUENCE [LARGE SCALE GENOMIC DNA]</scope>
    <source>
        <strain evidence="11 12">NIES-35</strain>
    </source>
</reference>
<accession>A0A2V0P8K7</accession>
<keyword evidence="4" id="KW-0418">Kinase</keyword>
<protein>
    <submittedName>
        <fullName evidence="11">Aurora protein</fullName>
    </submittedName>
</protein>
<feature type="cross-link" description="Glycyl lysine isopeptide (Lys-Gly) (interchain with G-Cter in SUMO2)" evidence="8">
    <location>
        <position position="257"/>
    </location>
</feature>
<dbReference type="STRING" id="307507.A0A2V0P8K7"/>
<keyword evidence="12" id="KW-1185">Reference proteome</keyword>
<feature type="compositionally biased region" description="Basic and acidic residues" evidence="9">
    <location>
        <begin position="635"/>
        <end position="646"/>
    </location>
</feature>
<dbReference type="GO" id="GO:0005524">
    <property type="term" value="F:ATP binding"/>
    <property type="evidence" value="ECO:0007669"/>
    <property type="project" value="UniProtKB-KW"/>
</dbReference>
<dbReference type="AlphaFoldDB" id="A0A2V0P8K7"/>
<evidence type="ECO:0000313" key="11">
    <source>
        <dbReference type="EMBL" id="GBF93487.1"/>
    </source>
</evidence>
<dbReference type="OrthoDB" id="377346at2759"/>
<comment type="caution">
    <text evidence="11">The sequence shown here is derived from an EMBL/GenBank/DDBJ whole genome shotgun (WGS) entry which is preliminary data.</text>
</comment>
<evidence type="ECO:0000256" key="6">
    <source>
        <dbReference type="PIRSR" id="PIRSR630616-1"/>
    </source>
</evidence>
<dbReference type="GO" id="GO:0004674">
    <property type="term" value="F:protein serine/threonine kinase activity"/>
    <property type="evidence" value="ECO:0007669"/>
    <property type="project" value="UniProtKB-KW"/>
</dbReference>
<dbReference type="Pfam" id="PF00069">
    <property type="entry name" value="Pkinase"/>
    <property type="match status" value="1"/>
</dbReference>
<dbReference type="InterPro" id="IPR008271">
    <property type="entry name" value="Ser/Thr_kinase_AS"/>
</dbReference>
<feature type="binding site" evidence="7">
    <location>
        <position position="160"/>
    </location>
    <ligand>
        <name>ATP</name>
        <dbReference type="ChEBI" id="CHEBI:30616"/>
    </ligand>
</feature>
<evidence type="ECO:0000256" key="3">
    <source>
        <dbReference type="ARBA" id="ARBA00022741"/>
    </source>
</evidence>
<sequence length="690" mass="70127">MQQQHAAGGVTAAAAAAAISLLPGPAPPAAAGDGSASTKSAASKAELASTLSGGAESSGCLIAAFRGGDEADAAEADGASAAAAAAAAAAQAAAEAAARAAGRPGPCSKLLALCPTVPPLMARDVWCIGDYDVVEKLYTGYASKVYKAVCRRTREVVVLKSYQLSAICELYQHQIFREVALHAALSHENVVAMYAAFQEGDYVILVQEYADGGDLFSLLQKYGGRLSERAAVALVLEPFLRVLQYLHTRGIVHRDIKPENILFSSGMCLKLADFGLAIDLRQERAVTRAGTLDYMAPEVLNCPYKNRPGENKEKAHLYYGNTVDAWAVGVLAYELLVGCPPFYEQSKDRIEARIRGSAPVFPRTMSEDARAFIASALRKDPAARSTVLQLLQHPWVNALRCRRSARQLAAGAGAGAGEAAGAAAGAAAAAAAAAGRAGGGRPAPLTLPEPGGAIAAAAAGRGGGCGISPRTGPIPPHTGAPSPRRAQATAAYAAAAAAVAAARKKVPQSKSPPPPGSAQLPRPGGGVSSKVIGAALTLAAVEALYAPPGHAKGRKPSATSPRRAAPASPVAGAAARSAPPSPPPQPPASPCAAGIQAGAQAAAAPLPQVAAATQQRAPQAPAKSSRLLLLSGDLKPADPKAGELARPHLFGGGPAAPAQRGGTDAAAAEGSPKPRRRWLESLRLWPKSRR</sequence>
<feature type="region of interest" description="Disordered" evidence="9">
    <location>
        <begin position="548"/>
        <end position="690"/>
    </location>
</feature>
<evidence type="ECO:0000259" key="10">
    <source>
        <dbReference type="PROSITE" id="PS50011"/>
    </source>
</evidence>
<keyword evidence="5 7" id="KW-0067">ATP-binding</keyword>
<evidence type="ECO:0000256" key="1">
    <source>
        <dbReference type="ARBA" id="ARBA00022527"/>
    </source>
</evidence>
<feature type="active site" description="Proton acceptor" evidence="6">
    <location>
        <position position="255"/>
    </location>
</feature>
<keyword evidence="3 7" id="KW-0547">Nucleotide-binding</keyword>
<feature type="binding site" evidence="7">
    <location>
        <begin position="259"/>
        <end position="260"/>
    </location>
    <ligand>
        <name>ATP</name>
        <dbReference type="ChEBI" id="CHEBI:30616"/>
    </ligand>
</feature>
<evidence type="ECO:0000256" key="7">
    <source>
        <dbReference type="PIRSR" id="PIRSR630616-2"/>
    </source>
</evidence>
<evidence type="ECO:0000313" key="12">
    <source>
        <dbReference type="Proteomes" id="UP000247498"/>
    </source>
</evidence>
<dbReference type="InParanoid" id="A0A2V0P8K7"/>
<dbReference type="EMBL" id="BDRX01000041">
    <property type="protein sequence ID" value="GBF93487.1"/>
    <property type="molecule type" value="Genomic_DNA"/>
</dbReference>
<evidence type="ECO:0000256" key="4">
    <source>
        <dbReference type="ARBA" id="ARBA00022777"/>
    </source>
</evidence>
<dbReference type="InterPro" id="IPR030616">
    <property type="entry name" value="Aur-like"/>
</dbReference>
<evidence type="ECO:0000256" key="8">
    <source>
        <dbReference type="PIRSR" id="PIRSR630616-3"/>
    </source>
</evidence>
<dbReference type="PROSITE" id="PS50011">
    <property type="entry name" value="PROTEIN_KINASE_DOM"/>
    <property type="match status" value="1"/>
</dbReference>
<gene>
    <name evidence="11" type="ORF">Rsub_06620</name>
</gene>
<dbReference type="FunFam" id="1.10.510.10:FF:000813">
    <property type="entry name" value="Aurora-like kinase"/>
    <property type="match status" value="1"/>
</dbReference>
<feature type="compositionally biased region" description="Pro residues" evidence="9">
    <location>
        <begin position="579"/>
        <end position="589"/>
    </location>
</feature>
<name>A0A2V0P8K7_9CHLO</name>
<feature type="compositionally biased region" description="Low complexity" evidence="9">
    <location>
        <begin position="590"/>
        <end position="622"/>
    </location>
</feature>
<organism evidence="11 12">
    <name type="scientific">Raphidocelis subcapitata</name>
    <dbReference type="NCBI Taxonomy" id="307507"/>
    <lineage>
        <taxon>Eukaryota</taxon>
        <taxon>Viridiplantae</taxon>
        <taxon>Chlorophyta</taxon>
        <taxon>core chlorophytes</taxon>
        <taxon>Chlorophyceae</taxon>
        <taxon>CS clade</taxon>
        <taxon>Sphaeropleales</taxon>
        <taxon>Selenastraceae</taxon>
        <taxon>Raphidocelis</taxon>
    </lineage>
</organism>
<feature type="compositionally biased region" description="Low complexity" evidence="9">
    <location>
        <begin position="556"/>
        <end position="578"/>
    </location>
</feature>
<dbReference type="PANTHER" id="PTHR24350">
    <property type="entry name" value="SERINE/THREONINE-PROTEIN KINASE IAL-RELATED"/>
    <property type="match status" value="1"/>
</dbReference>
<dbReference type="SMART" id="SM00220">
    <property type="entry name" value="S_TKc"/>
    <property type="match status" value="1"/>
</dbReference>
<feature type="domain" description="Protein kinase" evidence="10">
    <location>
        <begin position="131"/>
        <end position="396"/>
    </location>
</feature>
<dbReference type="InterPro" id="IPR011009">
    <property type="entry name" value="Kinase-like_dom_sf"/>
</dbReference>
<dbReference type="InterPro" id="IPR000719">
    <property type="entry name" value="Prot_kinase_dom"/>
</dbReference>
<evidence type="ECO:0000256" key="9">
    <source>
        <dbReference type="SAM" id="MobiDB-lite"/>
    </source>
</evidence>
<keyword evidence="2" id="KW-0808">Transferase</keyword>
<evidence type="ECO:0000256" key="2">
    <source>
        <dbReference type="ARBA" id="ARBA00022679"/>
    </source>
</evidence>